<evidence type="ECO:0000313" key="2">
    <source>
        <dbReference type="EMBL" id="MFC7441726.1"/>
    </source>
</evidence>
<sequence>MYIRPVKRTDTNMLFSFFEQLDSETSFLLFEPGERNPSLERQEKRLEQILASEQERMWVVTDEQQIVGYLGLRRGNANRTRHAAVIALGLLQTYCGQGWGTRLLQQAEAWAREHRIRRLSLTVMVHNERALRLYLKQGFAIEGLQKDSLLVDGNYVNEVGMAKILD</sequence>
<dbReference type="InterPro" id="IPR016181">
    <property type="entry name" value="Acyl_CoA_acyltransferase"/>
</dbReference>
<dbReference type="GO" id="GO:0016746">
    <property type="term" value="F:acyltransferase activity"/>
    <property type="evidence" value="ECO:0007669"/>
    <property type="project" value="UniProtKB-KW"/>
</dbReference>
<organism evidence="2 3">
    <name type="scientific">Laceyella putida</name>
    <dbReference type="NCBI Taxonomy" id="110101"/>
    <lineage>
        <taxon>Bacteria</taxon>
        <taxon>Bacillati</taxon>
        <taxon>Bacillota</taxon>
        <taxon>Bacilli</taxon>
        <taxon>Bacillales</taxon>
        <taxon>Thermoactinomycetaceae</taxon>
        <taxon>Laceyella</taxon>
    </lineage>
</organism>
<dbReference type="SUPFAM" id="SSF55729">
    <property type="entry name" value="Acyl-CoA N-acyltransferases (Nat)"/>
    <property type="match status" value="1"/>
</dbReference>
<reference evidence="3" key="1">
    <citation type="journal article" date="2019" name="Int. J. Syst. Evol. Microbiol.">
        <title>The Global Catalogue of Microorganisms (GCM) 10K type strain sequencing project: providing services to taxonomists for standard genome sequencing and annotation.</title>
        <authorList>
            <consortium name="The Broad Institute Genomics Platform"/>
            <consortium name="The Broad Institute Genome Sequencing Center for Infectious Disease"/>
            <person name="Wu L."/>
            <person name="Ma J."/>
        </authorList>
    </citation>
    <scope>NUCLEOTIDE SEQUENCE [LARGE SCALE GENOMIC DNA]</scope>
    <source>
        <strain evidence="3">CGMCC 1.12942</strain>
    </source>
</reference>
<dbReference type="Gene3D" id="3.40.630.30">
    <property type="match status" value="1"/>
</dbReference>
<proteinExistence type="predicted"/>
<accession>A0ABW2RLV4</accession>
<protein>
    <submittedName>
        <fullName evidence="2">GNAT family N-acetyltransferase</fullName>
        <ecNumber evidence="2">2.3.-.-</ecNumber>
    </submittedName>
</protein>
<dbReference type="Proteomes" id="UP001596500">
    <property type="component" value="Unassembled WGS sequence"/>
</dbReference>
<dbReference type="Pfam" id="PF00583">
    <property type="entry name" value="Acetyltransf_1"/>
    <property type="match status" value="1"/>
</dbReference>
<keyword evidence="2" id="KW-0808">Transferase</keyword>
<gene>
    <name evidence="2" type="ORF">ACFQNG_11445</name>
</gene>
<dbReference type="RefSeq" id="WP_379865129.1">
    <property type="nucleotide sequence ID" value="NZ_JBHTBW010000033.1"/>
</dbReference>
<dbReference type="EMBL" id="JBHTBW010000033">
    <property type="protein sequence ID" value="MFC7441726.1"/>
    <property type="molecule type" value="Genomic_DNA"/>
</dbReference>
<keyword evidence="2" id="KW-0012">Acyltransferase</keyword>
<dbReference type="PANTHER" id="PTHR43415">
    <property type="entry name" value="SPERMIDINE N(1)-ACETYLTRANSFERASE"/>
    <property type="match status" value="1"/>
</dbReference>
<comment type="caution">
    <text evidence="2">The sequence shown here is derived from an EMBL/GenBank/DDBJ whole genome shotgun (WGS) entry which is preliminary data.</text>
</comment>
<name>A0ABW2RLV4_9BACL</name>
<dbReference type="PANTHER" id="PTHR43415:SF3">
    <property type="entry name" value="GNAT-FAMILY ACETYLTRANSFERASE"/>
    <property type="match status" value="1"/>
</dbReference>
<feature type="domain" description="N-acetyltransferase" evidence="1">
    <location>
        <begin position="1"/>
        <end position="166"/>
    </location>
</feature>
<dbReference type="InterPro" id="IPR000182">
    <property type="entry name" value="GNAT_dom"/>
</dbReference>
<evidence type="ECO:0000313" key="3">
    <source>
        <dbReference type="Proteomes" id="UP001596500"/>
    </source>
</evidence>
<keyword evidence="3" id="KW-1185">Reference proteome</keyword>
<dbReference type="PROSITE" id="PS51186">
    <property type="entry name" value="GNAT"/>
    <property type="match status" value="1"/>
</dbReference>
<evidence type="ECO:0000259" key="1">
    <source>
        <dbReference type="PROSITE" id="PS51186"/>
    </source>
</evidence>
<dbReference type="EC" id="2.3.-.-" evidence="2"/>
<dbReference type="CDD" id="cd04301">
    <property type="entry name" value="NAT_SF"/>
    <property type="match status" value="1"/>
</dbReference>